<name>A0ACC4NTT9_9VIBR</name>
<dbReference type="Proteomes" id="UP000030421">
    <property type="component" value="Unassembled WGS sequence"/>
</dbReference>
<proteinExistence type="predicted"/>
<accession>A0ACC4NTT9</accession>
<comment type="caution">
    <text evidence="1">The sequence shown here is derived from an EMBL/GenBank/DDBJ whole genome shotgun (WGS) entry which is preliminary data.</text>
</comment>
<evidence type="ECO:0000313" key="1">
    <source>
        <dbReference type="EMBL" id="KHD23964.1"/>
    </source>
</evidence>
<dbReference type="EMBL" id="JRWR01000012">
    <property type="protein sequence ID" value="KHD23964.1"/>
    <property type="molecule type" value="Genomic_DNA"/>
</dbReference>
<organism evidence="1 2">
    <name type="scientific">Vibrio caribbeanicus</name>
    <dbReference type="NCBI Taxonomy" id="701175"/>
    <lineage>
        <taxon>Bacteria</taxon>
        <taxon>Pseudomonadati</taxon>
        <taxon>Pseudomonadota</taxon>
        <taxon>Gammaproteobacteria</taxon>
        <taxon>Vibrionales</taxon>
        <taxon>Vibrionaceae</taxon>
        <taxon>Vibrio</taxon>
    </lineage>
</organism>
<reference evidence="1" key="1">
    <citation type="submission" date="2014-10" db="EMBL/GenBank/DDBJ databases">
        <title>Genome sequencing of Vibrio caribbeanicus T14.</title>
        <authorList>
            <person name="Chan K.-G."/>
            <person name="Mohamad N.I."/>
        </authorList>
    </citation>
    <scope>NUCLEOTIDE SEQUENCE</scope>
    <source>
        <strain evidence="1">T14</strain>
    </source>
</reference>
<gene>
    <name evidence="1" type="ORF">NM09_15780</name>
</gene>
<keyword evidence="2" id="KW-1185">Reference proteome</keyword>
<protein>
    <submittedName>
        <fullName evidence="1">Appr-1-p processing protein</fullName>
    </submittedName>
</protein>
<evidence type="ECO:0000313" key="2">
    <source>
        <dbReference type="Proteomes" id="UP000030421"/>
    </source>
</evidence>
<sequence length="172" mass="18601">MSKIELINGDITKANVDAIVNAANTRMLGGGGVDGAIHRAAGPELLRACYAVEESNGVRCPFGDARITAAGNLNAQFVIHTVGPIYDRFANPAEVLQSAYQRALNLAVEHRCESVALPAISCGVYGYPPKEAAQIALTVCKQEEYRHMTLSFYLFGEEMLSIWQQELDALGE</sequence>